<keyword evidence="3" id="KW-1185">Reference proteome</keyword>
<gene>
    <name evidence="2" type="ORF">M9Y10_017637</name>
</gene>
<dbReference type="Pfam" id="PF11422">
    <property type="entry name" value="IBP39"/>
    <property type="match status" value="1"/>
</dbReference>
<evidence type="ECO:0000259" key="1">
    <source>
        <dbReference type="Pfam" id="PF11422"/>
    </source>
</evidence>
<dbReference type="InterPro" id="IPR024238">
    <property type="entry name" value="IBP39_C"/>
</dbReference>
<evidence type="ECO:0000313" key="2">
    <source>
        <dbReference type="EMBL" id="KAK8852649.1"/>
    </source>
</evidence>
<proteinExistence type="predicted"/>
<evidence type="ECO:0000313" key="3">
    <source>
        <dbReference type="Proteomes" id="UP001470230"/>
    </source>
</evidence>
<name>A0ABR2HUX7_9EUKA</name>
<protein>
    <recommendedName>
        <fullName evidence="1">Initiator binding protein 39kDa C-terminal domain-containing protein</fullName>
    </recommendedName>
</protein>
<sequence>MQFAKLMAIFEPKETFLIKVSSLLICSNTGGQWLIFTKYNRSSQCYGYFSDGQLNCLELNQIGKPTIRVYNQPLVQANHSFVRNENEFFKNWEAYFSKYPFGSAI</sequence>
<feature type="domain" description="Initiator binding protein 39kDa C-terminal" evidence="1">
    <location>
        <begin position="2"/>
        <end position="96"/>
    </location>
</feature>
<dbReference type="InterPro" id="IPR036184">
    <property type="entry name" value="IBP39-like_C_sf"/>
</dbReference>
<dbReference type="EMBL" id="JAPFFF010000023">
    <property type="protein sequence ID" value="KAK8852649.1"/>
    <property type="molecule type" value="Genomic_DNA"/>
</dbReference>
<dbReference type="SUPFAM" id="SSF103409">
    <property type="entry name" value="39 kda initiator binding protein, IBP39, C-terminal domains"/>
    <property type="match status" value="1"/>
</dbReference>
<organism evidence="2 3">
    <name type="scientific">Tritrichomonas musculus</name>
    <dbReference type="NCBI Taxonomy" id="1915356"/>
    <lineage>
        <taxon>Eukaryota</taxon>
        <taxon>Metamonada</taxon>
        <taxon>Parabasalia</taxon>
        <taxon>Tritrichomonadida</taxon>
        <taxon>Tritrichomonadidae</taxon>
        <taxon>Tritrichomonas</taxon>
    </lineage>
</organism>
<comment type="caution">
    <text evidence="2">The sequence shown here is derived from an EMBL/GenBank/DDBJ whole genome shotgun (WGS) entry which is preliminary data.</text>
</comment>
<dbReference type="Proteomes" id="UP001470230">
    <property type="component" value="Unassembled WGS sequence"/>
</dbReference>
<accession>A0ABR2HUX7</accession>
<reference evidence="2 3" key="1">
    <citation type="submission" date="2024-04" db="EMBL/GenBank/DDBJ databases">
        <title>Tritrichomonas musculus Genome.</title>
        <authorList>
            <person name="Alves-Ferreira E."/>
            <person name="Grigg M."/>
            <person name="Lorenzi H."/>
            <person name="Galac M."/>
        </authorList>
    </citation>
    <scope>NUCLEOTIDE SEQUENCE [LARGE SCALE GENOMIC DNA]</scope>
    <source>
        <strain evidence="2 3">EAF2021</strain>
    </source>
</reference>